<name>A0ABN3WGK7_STRTU</name>
<accession>A0ABN3WGK7</accession>
<organism evidence="2 3">
    <name type="scientific">Streptomyces thioluteus</name>
    <dbReference type="NCBI Taxonomy" id="66431"/>
    <lineage>
        <taxon>Bacteria</taxon>
        <taxon>Bacillati</taxon>
        <taxon>Actinomycetota</taxon>
        <taxon>Actinomycetes</taxon>
        <taxon>Kitasatosporales</taxon>
        <taxon>Streptomycetaceae</taxon>
        <taxon>Streptomyces</taxon>
    </lineage>
</organism>
<comment type="caution">
    <text evidence="2">The sequence shown here is derived from an EMBL/GenBank/DDBJ whole genome shotgun (WGS) entry which is preliminary data.</text>
</comment>
<protein>
    <submittedName>
        <fullName evidence="2">Uncharacterized protein</fullName>
    </submittedName>
</protein>
<sequence>MSNPAWEGTQRPRAIYTRAHSGDGAAKLRKEPSERTGKDSVSSPASPAARPGPEN</sequence>
<evidence type="ECO:0000313" key="2">
    <source>
        <dbReference type="EMBL" id="GAA2914545.1"/>
    </source>
</evidence>
<evidence type="ECO:0000313" key="3">
    <source>
        <dbReference type="Proteomes" id="UP001501102"/>
    </source>
</evidence>
<feature type="compositionally biased region" description="Basic and acidic residues" evidence="1">
    <location>
        <begin position="26"/>
        <end position="38"/>
    </location>
</feature>
<dbReference type="EMBL" id="BAAAXZ010000030">
    <property type="protein sequence ID" value="GAA2914545.1"/>
    <property type="molecule type" value="Genomic_DNA"/>
</dbReference>
<proteinExistence type="predicted"/>
<keyword evidence="3" id="KW-1185">Reference proteome</keyword>
<dbReference type="Proteomes" id="UP001501102">
    <property type="component" value="Unassembled WGS sequence"/>
</dbReference>
<reference evidence="2 3" key="1">
    <citation type="journal article" date="2019" name="Int. J. Syst. Evol. Microbiol.">
        <title>The Global Catalogue of Microorganisms (GCM) 10K type strain sequencing project: providing services to taxonomists for standard genome sequencing and annotation.</title>
        <authorList>
            <consortium name="The Broad Institute Genomics Platform"/>
            <consortium name="The Broad Institute Genome Sequencing Center for Infectious Disease"/>
            <person name="Wu L."/>
            <person name="Ma J."/>
        </authorList>
    </citation>
    <scope>NUCLEOTIDE SEQUENCE [LARGE SCALE GENOMIC DNA]</scope>
    <source>
        <strain evidence="2 3">JCM 4087</strain>
    </source>
</reference>
<evidence type="ECO:0000256" key="1">
    <source>
        <dbReference type="SAM" id="MobiDB-lite"/>
    </source>
</evidence>
<gene>
    <name evidence="2" type="ORF">GCM10020221_07800</name>
</gene>
<feature type="region of interest" description="Disordered" evidence="1">
    <location>
        <begin position="1"/>
        <end position="55"/>
    </location>
</feature>
<feature type="compositionally biased region" description="Low complexity" evidence="1">
    <location>
        <begin position="42"/>
        <end position="55"/>
    </location>
</feature>